<name>A0AAV7LX40_PLEWA</name>
<evidence type="ECO:0000313" key="2">
    <source>
        <dbReference type="EMBL" id="KAJ1096111.1"/>
    </source>
</evidence>
<reference evidence="2" key="1">
    <citation type="journal article" date="2022" name="bioRxiv">
        <title>Sequencing and chromosome-scale assembly of the giantPleurodeles waltlgenome.</title>
        <authorList>
            <person name="Brown T."/>
            <person name="Elewa A."/>
            <person name="Iarovenko S."/>
            <person name="Subramanian E."/>
            <person name="Araus A.J."/>
            <person name="Petzold A."/>
            <person name="Susuki M."/>
            <person name="Suzuki K.-i.T."/>
            <person name="Hayashi T."/>
            <person name="Toyoda A."/>
            <person name="Oliveira C."/>
            <person name="Osipova E."/>
            <person name="Leigh N.D."/>
            <person name="Simon A."/>
            <person name="Yun M.H."/>
        </authorList>
    </citation>
    <scope>NUCLEOTIDE SEQUENCE</scope>
    <source>
        <strain evidence="2">20211129_DDA</strain>
        <tissue evidence="2">Liver</tissue>
    </source>
</reference>
<evidence type="ECO:0000256" key="1">
    <source>
        <dbReference type="SAM" id="MobiDB-lite"/>
    </source>
</evidence>
<proteinExistence type="predicted"/>
<protein>
    <submittedName>
        <fullName evidence="2">Uncharacterized protein</fullName>
    </submittedName>
</protein>
<dbReference type="EMBL" id="JANPWB010000014">
    <property type="protein sequence ID" value="KAJ1096111.1"/>
    <property type="molecule type" value="Genomic_DNA"/>
</dbReference>
<accession>A0AAV7LX40</accession>
<feature type="compositionally biased region" description="Polar residues" evidence="1">
    <location>
        <begin position="180"/>
        <end position="189"/>
    </location>
</feature>
<dbReference type="Proteomes" id="UP001066276">
    <property type="component" value="Chromosome 10"/>
</dbReference>
<dbReference type="AlphaFoldDB" id="A0AAV7LX40"/>
<feature type="region of interest" description="Disordered" evidence="1">
    <location>
        <begin position="157"/>
        <end position="189"/>
    </location>
</feature>
<comment type="caution">
    <text evidence="2">The sequence shown here is derived from an EMBL/GenBank/DDBJ whole genome shotgun (WGS) entry which is preliminary data.</text>
</comment>
<evidence type="ECO:0000313" key="3">
    <source>
        <dbReference type="Proteomes" id="UP001066276"/>
    </source>
</evidence>
<organism evidence="2 3">
    <name type="scientific">Pleurodeles waltl</name>
    <name type="common">Iberian ribbed newt</name>
    <dbReference type="NCBI Taxonomy" id="8319"/>
    <lineage>
        <taxon>Eukaryota</taxon>
        <taxon>Metazoa</taxon>
        <taxon>Chordata</taxon>
        <taxon>Craniata</taxon>
        <taxon>Vertebrata</taxon>
        <taxon>Euteleostomi</taxon>
        <taxon>Amphibia</taxon>
        <taxon>Batrachia</taxon>
        <taxon>Caudata</taxon>
        <taxon>Salamandroidea</taxon>
        <taxon>Salamandridae</taxon>
        <taxon>Pleurodelinae</taxon>
        <taxon>Pleurodeles</taxon>
    </lineage>
</organism>
<sequence length="189" mass="20138">MYPLPLRLMADSGYELNKAMTSSAGSSGGAFVSRGARSVSADGGHRVGHTLANQVEGTCGGAAEDPGNSRGFNRARAFGVLQTLVPDVPRPKILDPGEEEDVFLRIPCGAFYELRPLQWAHVRSTAARCTGWGRSGHNTLDPHSVPWGPRGASPAWVSSEVKVTSQASRRPMSPAPFTPSPRQHSASEF</sequence>
<gene>
    <name evidence="2" type="ORF">NDU88_001257</name>
</gene>
<keyword evidence="3" id="KW-1185">Reference proteome</keyword>